<proteinExistence type="predicted"/>
<dbReference type="InParanoid" id="L9LEE8"/>
<reference evidence="3" key="2">
    <citation type="journal article" date="2013" name="Nat. Commun.">
        <title>Genome of the Chinese tree shrew.</title>
        <authorList>
            <person name="Fan Y."/>
            <person name="Huang Z.Y."/>
            <person name="Cao C.C."/>
            <person name="Chen C.S."/>
            <person name="Chen Y.X."/>
            <person name="Fan D.D."/>
            <person name="He J."/>
            <person name="Hou H.L."/>
            <person name="Hu L."/>
            <person name="Hu X.T."/>
            <person name="Jiang X.T."/>
            <person name="Lai R."/>
            <person name="Lang Y.S."/>
            <person name="Liang B."/>
            <person name="Liao S.G."/>
            <person name="Mu D."/>
            <person name="Ma Y.Y."/>
            <person name="Niu Y.Y."/>
            <person name="Sun X.Q."/>
            <person name="Xia J.Q."/>
            <person name="Xiao J."/>
            <person name="Xiong Z.Q."/>
            <person name="Xu L."/>
            <person name="Yang L."/>
            <person name="Zhang Y."/>
            <person name="Zhao W."/>
            <person name="Zhao X.D."/>
            <person name="Zheng Y.T."/>
            <person name="Zhou J.M."/>
            <person name="Zhu Y.B."/>
            <person name="Zhang G.J."/>
            <person name="Wang J."/>
            <person name="Yao Y.G."/>
        </authorList>
    </citation>
    <scope>NUCLEOTIDE SEQUENCE [LARGE SCALE GENOMIC DNA]</scope>
</reference>
<evidence type="ECO:0000313" key="2">
    <source>
        <dbReference type="EMBL" id="ELW72142.1"/>
    </source>
</evidence>
<feature type="region of interest" description="Disordered" evidence="1">
    <location>
        <begin position="96"/>
        <end position="116"/>
    </location>
</feature>
<accession>L9LEE8</accession>
<protein>
    <submittedName>
        <fullName evidence="2">Uncharacterized protein</fullName>
    </submittedName>
</protein>
<evidence type="ECO:0000313" key="3">
    <source>
        <dbReference type="Proteomes" id="UP000011518"/>
    </source>
</evidence>
<reference evidence="3" key="1">
    <citation type="submission" date="2012-07" db="EMBL/GenBank/DDBJ databases">
        <title>Genome of the Chinese tree shrew, a rising model animal genetically related to primates.</title>
        <authorList>
            <person name="Zhang G."/>
            <person name="Fan Y."/>
            <person name="Yao Y."/>
            <person name="Huang Z."/>
        </authorList>
    </citation>
    <scope>NUCLEOTIDE SEQUENCE [LARGE SCALE GENOMIC DNA]</scope>
</reference>
<name>L9LEE8_TUPCH</name>
<gene>
    <name evidence="2" type="ORF">TREES_T100015567</name>
</gene>
<keyword evidence="3" id="KW-1185">Reference proteome</keyword>
<feature type="region of interest" description="Disordered" evidence="1">
    <location>
        <begin position="30"/>
        <end position="52"/>
    </location>
</feature>
<dbReference type="Proteomes" id="UP000011518">
    <property type="component" value="Unassembled WGS sequence"/>
</dbReference>
<sequence>MSKSVLERQLLEMATRWRVRLILPSQFSAAAGTSRKGHPCPLTDTEASPGATGQPVVARIVTLLCPQKPGCPEPMAHCGCLRAAAILQAGTVLQGPMHTDESRDLDQVSGAPCAPL</sequence>
<organism evidence="2 3">
    <name type="scientific">Tupaia chinensis</name>
    <name type="common">Chinese tree shrew</name>
    <name type="synonym">Tupaia belangeri chinensis</name>
    <dbReference type="NCBI Taxonomy" id="246437"/>
    <lineage>
        <taxon>Eukaryota</taxon>
        <taxon>Metazoa</taxon>
        <taxon>Chordata</taxon>
        <taxon>Craniata</taxon>
        <taxon>Vertebrata</taxon>
        <taxon>Euteleostomi</taxon>
        <taxon>Mammalia</taxon>
        <taxon>Eutheria</taxon>
        <taxon>Euarchontoglires</taxon>
        <taxon>Scandentia</taxon>
        <taxon>Tupaiidae</taxon>
        <taxon>Tupaia</taxon>
    </lineage>
</organism>
<evidence type="ECO:0000256" key="1">
    <source>
        <dbReference type="SAM" id="MobiDB-lite"/>
    </source>
</evidence>
<dbReference type="EMBL" id="KB320444">
    <property type="protein sequence ID" value="ELW72142.1"/>
    <property type="molecule type" value="Genomic_DNA"/>
</dbReference>
<dbReference type="AlphaFoldDB" id="L9LEE8"/>